<dbReference type="AlphaFoldDB" id="A0A0L0FYS2"/>
<name>A0A0L0FYS2_9EUKA</name>
<dbReference type="InterPro" id="IPR002885">
    <property type="entry name" value="PPR_rpt"/>
</dbReference>
<dbReference type="Pfam" id="PF13812">
    <property type="entry name" value="PPR_3"/>
    <property type="match status" value="1"/>
</dbReference>
<dbReference type="STRING" id="667725.A0A0L0FYS2"/>
<dbReference type="InterPro" id="IPR011990">
    <property type="entry name" value="TPR-like_helical_dom_sf"/>
</dbReference>
<dbReference type="PANTHER" id="PTHR47447">
    <property type="entry name" value="OS03G0856100 PROTEIN"/>
    <property type="match status" value="1"/>
</dbReference>
<evidence type="ECO:0000313" key="4">
    <source>
        <dbReference type="EMBL" id="KNC81980.1"/>
    </source>
</evidence>
<dbReference type="Gene3D" id="1.25.40.10">
    <property type="entry name" value="Tetratricopeptide repeat domain"/>
    <property type="match status" value="2"/>
</dbReference>
<dbReference type="PROSITE" id="PS51375">
    <property type="entry name" value="PPR"/>
    <property type="match status" value="1"/>
</dbReference>
<dbReference type="PANTHER" id="PTHR47447:SF17">
    <property type="entry name" value="OS12G0638900 PROTEIN"/>
    <property type="match status" value="1"/>
</dbReference>
<feature type="compositionally biased region" description="Basic residues" evidence="3">
    <location>
        <begin position="143"/>
        <end position="156"/>
    </location>
</feature>
<feature type="region of interest" description="Disordered" evidence="3">
    <location>
        <begin position="133"/>
        <end position="167"/>
    </location>
</feature>
<evidence type="ECO:0008006" key="6">
    <source>
        <dbReference type="Google" id="ProtNLM"/>
    </source>
</evidence>
<protein>
    <recommendedName>
        <fullName evidence="6">Pentacotripeptide-repeat region of PRORP domain-containing protein</fullName>
    </recommendedName>
</protein>
<reference evidence="4 5" key="1">
    <citation type="submission" date="2011-02" db="EMBL/GenBank/DDBJ databases">
        <title>The Genome Sequence of Sphaeroforma arctica JP610.</title>
        <authorList>
            <consortium name="The Broad Institute Genome Sequencing Platform"/>
            <person name="Russ C."/>
            <person name="Cuomo C."/>
            <person name="Young S.K."/>
            <person name="Zeng Q."/>
            <person name="Gargeya S."/>
            <person name="Alvarado L."/>
            <person name="Berlin A."/>
            <person name="Chapman S.B."/>
            <person name="Chen Z."/>
            <person name="Freedman E."/>
            <person name="Gellesch M."/>
            <person name="Goldberg J."/>
            <person name="Griggs A."/>
            <person name="Gujja S."/>
            <person name="Heilman E."/>
            <person name="Heiman D."/>
            <person name="Howarth C."/>
            <person name="Mehta T."/>
            <person name="Neiman D."/>
            <person name="Pearson M."/>
            <person name="Roberts A."/>
            <person name="Saif S."/>
            <person name="Shea T."/>
            <person name="Shenoy N."/>
            <person name="Sisk P."/>
            <person name="Stolte C."/>
            <person name="Sykes S."/>
            <person name="White J."/>
            <person name="Yandava C."/>
            <person name="Burger G."/>
            <person name="Gray M.W."/>
            <person name="Holland P.W.H."/>
            <person name="King N."/>
            <person name="Lang F.B.F."/>
            <person name="Roger A.J."/>
            <person name="Ruiz-Trillo I."/>
            <person name="Haas B."/>
            <person name="Nusbaum C."/>
            <person name="Birren B."/>
        </authorList>
    </citation>
    <scope>NUCLEOTIDE SEQUENCE [LARGE SCALE GENOMIC DNA]</scope>
    <source>
        <strain evidence="4 5">JP610</strain>
    </source>
</reference>
<organism evidence="4 5">
    <name type="scientific">Sphaeroforma arctica JP610</name>
    <dbReference type="NCBI Taxonomy" id="667725"/>
    <lineage>
        <taxon>Eukaryota</taxon>
        <taxon>Ichthyosporea</taxon>
        <taxon>Ichthyophonida</taxon>
        <taxon>Sphaeroforma</taxon>
    </lineage>
</organism>
<dbReference type="Proteomes" id="UP000054560">
    <property type="component" value="Unassembled WGS sequence"/>
</dbReference>
<evidence type="ECO:0000313" key="5">
    <source>
        <dbReference type="Proteomes" id="UP000054560"/>
    </source>
</evidence>
<evidence type="ECO:0000256" key="2">
    <source>
        <dbReference type="PROSITE-ProRule" id="PRU00708"/>
    </source>
</evidence>
<dbReference type="NCBIfam" id="TIGR00756">
    <property type="entry name" value="PPR"/>
    <property type="match status" value="1"/>
</dbReference>
<evidence type="ECO:0000256" key="3">
    <source>
        <dbReference type="SAM" id="MobiDB-lite"/>
    </source>
</evidence>
<sequence length="650" mass="74007">MFLGHTFRRSLKSNLLVSSSNVSFSLDCTRYRRRIVSSGLASTRVKRSVMTSCFCKRWQNTENYHIAVKNPLSSRTILQYKPIDYGSVDLNSKSLSRRQVHTYWKTLGSNLFTKPVNPGENYSSRYPLILTTRQASATTKSSPRTKSKAKTKLKTKIKSDSKQKKPKQLSFVERALVHRMSHIGKSSSGWREIVMMLKQQEVIGIRPHLMLYNHAISECARAGEWRVAQTLLSSLSRRRKKPHVSLYETVIKACGRAGQWEEAMVIFRHLQNGEKPAGLDAYHAIMNACANSGNWEMVMYILDDINDRQIGPTTATTYTIAIKALALRGQWEVAEGILQQVTGLGEVQLNYRTTYWMLRAYAEGGQKEKLSQLLQNTLAEITSQKEAELKMVDDQGASLVSKEDSISRVDVQILLQTAILMCAVRGKQAKEATELMFELETKFKQKPLMSTLVYYALALCNGGATNQAMELLRKEKKNHSARSLQPLCVAVLTGQINDSLFDDAFDMYEMGFVRNRFRIDDVTLYSRFIIGYGVKNSSARWQMLNKLFDAIDEPEMVYIDSRNMQKVSNLDLRSFHSLLRNYHVQQRWEVAESVLQEIATQADSLEELQFNANVQNEHKAALWKWAVKMLELKKTMPSGPTVDVQGAILF</sequence>
<keyword evidence="5" id="KW-1185">Reference proteome</keyword>
<dbReference type="RefSeq" id="XP_014155882.1">
    <property type="nucleotide sequence ID" value="XM_014300407.1"/>
</dbReference>
<feature type="repeat" description="PPR" evidence="2">
    <location>
        <begin position="243"/>
        <end position="277"/>
    </location>
</feature>
<evidence type="ECO:0000256" key="1">
    <source>
        <dbReference type="ARBA" id="ARBA00022737"/>
    </source>
</evidence>
<feature type="compositionally biased region" description="Polar residues" evidence="3">
    <location>
        <begin position="133"/>
        <end position="142"/>
    </location>
</feature>
<dbReference type="OrthoDB" id="185373at2759"/>
<dbReference type="eggNOG" id="KOG4197">
    <property type="taxonomic scope" value="Eukaryota"/>
</dbReference>
<dbReference type="Pfam" id="PF01535">
    <property type="entry name" value="PPR"/>
    <property type="match status" value="1"/>
</dbReference>
<dbReference type="GeneID" id="25906233"/>
<proteinExistence type="predicted"/>
<accession>A0A0L0FYS2</accession>
<dbReference type="EMBL" id="KQ241973">
    <property type="protein sequence ID" value="KNC81980.1"/>
    <property type="molecule type" value="Genomic_DNA"/>
</dbReference>
<keyword evidence="1" id="KW-0677">Repeat</keyword>
<gene>
    <name evidence="4" type="ORF">SARC_05729</name>
</gene>